<keyword evidence="5" id="KW-1185">Reference proteome</keyword>
<accession>A0A516PUA9</accession>
<dbReference type="SUPFAM" id="SSF52374">
    <property type="entry name" value="Nucleotidylyl transferase"/>
    <property type="match status" value="1"/>
</dbReference>
<dbReference type="Pfam" id="PF01467">
    <property type="entry name" value="CTP_transf_like"/>
    <property type="match status" value="1"/>
</dbReference>
<organism evidence="4 5">
    <name type="scientific">Microlunatus elymi</name>
    <dbReference type="NCBI Taxonomy" id="2596828"/>
    <lineage>
        <taxon>Bacteria</taxon>
        <taxon>Bacillati</taxon>
        <taxon>Actinomycetota</taxon>
        <taxon>Actinomycetes</taxon>
        <taxon>Propionibacteriales</taxon>
        <taxon>Propionibacteriaceae</taxon>
        <taxon>Microlunatus</taxon>
    </lineage>
</organism>
<reference evidence="4 5" key="1">
    <citation type="submission" date="2019-07" db="EMBL/GenBank/DDBJ databases">
        <title>Microlunatus dokdonensis sp. nov. isolated from the rhizospheric soil of the wild plant Elymus tsukushiensis.</title>
        <authorList>
            <person name="Ghim S.-Y."/>
            <person name="Hwang Y.-J."/>
            <person name="Son J.-S."/>
            <person name="Shin J.-H."/>
        </authorList>
    </citation>
    <scope>NUCLEOTIDE SEQUENCE [LARGE SCALE GENOMIC DNA]</scope>
    <source>
        <strain evidence="4 5">KUDC0627</strain>
    </source>
</reference>
<dbReference type="PANTHER" id="PTHR43793:SF1">
    <property type="entry name" value="FAD SYNTHASE"/>
    <property type="match status" value="1"/>
</dbReference>
<dbReference type="InterPro" id="IPR004821">
    <property type="entry name" value="Cyt_trans-like"/>
</dbReference>
<dbReference type="OrthoDB" id="9815825at2"/>
<evidence type="ECO:0000313" key="5">
    <source>
        <dbReference type="Proteomes" id="UP000319263"/>
    </source>
</evidence>
<evidence type="ECO:0000259" key="3">
    <source>
        <dbReference type="Pfam" id="PF01467"/>
    </source>
</evidence>
<keyword evidence="2 4" id="KW-0548">Nucleotidyltransferase</keyword>
<proteinExistence type="predicted"/>
<dbReference type="Proteomes" id="UP000319263">
    <property type="component" value="Chromosome"/>
</dbReference>
<evidence type="ECO:0000256" key="2">
    <source>
        <dbReference type="ARBA" id="ARBA00022695"/>
    </source>
</evidence>
<dbReference type="Gene3D" id="3.40.50.620">
    <property type="entry name" value="HUPs"/>
    <property type="match status" value="1"/>
</dbReference>
<feature type="domain" description="Cytidyltransferase-like" evidence="3">
    <location>
        <begin position="31"/>
        <end position="150"/>
    </location>
</feature>
<name>A0A516PUA9_9ACTN</name>
<dbReference type="GO" id="GO:0016779">
    <property type="term" value="F:nucleotidyltransferase activity"/>
    <property type="evidence" value="ECO:0007669"/>
    <property type="project" value="UniProtKB-KW"/>
</dbReference>
<evidence type="ECO:0000313" key="4">
    <source>
        <dbReference type="EMBL" id="QDP94739.1"/>
    </source>
</evidence>
<dbReference type="InterPro" id="IPR050385">
    <property type="entry name" value="Archaeal_FAD_synthase"/>
</dbReference>
<evidence type="ECO:0000256" key="1">
    <source>
        <dbReference type="ARBA" id="ARBA00022679"/>
    </source>
</evidence>
<dbReference type="NCBIfam" id="TIGR00125">
    <property type="entry name" value="cyt_tran_rel"/>
    <property type="match status" value="1"/>
</dbReference>
<gene>
    <name evidence="4" type="ORF">FOE78_01340</name>
</gene>
<dbReference type="KEGG" id="mik:FOE78_01340"/>
<dbReference type="AlphaFoldDB" id="A0A516PUA9"/>
<dbReference type="PANTHER" id="PTHR43793">
    <property type="entry name" value="FAD SYNTHASE"/>
    <property type="match status" value="1"/>
</dbReference>
<keyword evidence="1 4" id="KW-0808">Transferase</keyword>
<dbReference type="InterPro" id="IPR014729">
    <property type="entry name" value="Rossmann-like_a/b/a_fold"/>
</dbReference>
<protein>
    <submittedName>
        <fullName evidence="4">Adenylyltransferase/cytidyltransferase family protein</fullName>
    </submittedName>
</protein>
<dbReference type="EMBL" id="CP041692">
    <property type="protein sequence ID" value="QDP94739.1"/>
    <property type="molecule type" value="Genomic_DNA"/>
</dbReference>
<sequence>MRRVGRNRHPPSLKNSAQPVGEVVVSNTTVITFGTFDVLHVGHVRVLNRAAELGDRLIVGVSSDALNFSKKGRNPVFSQDERLELVGNLKSVDQVFVEESLDLKRDYITEHAADVLVMGDDWAGKFDFCSDLCKVVYLPRTPSISTTALIEHIATTRGA</sequence>